<evidence type="ECO:0000313" key="3">
    <source>
        <dbReference type="Proteomes" id="UP001054889"/>
    </source>
</evidence>
<protein>
    <submittedName>
        <fullName evidence="2">Uncharacterized protein</fullName>
    </submittedName>
</protein>
<evidence type="ECO:0000256" key="1">
    <source>
        <dbReference type="SAM" id="MobiDB-lite"/>
    </source>
</evidence>
<name>A0AAV5DZP4_ELECO</name>
<reference evidence="2" key="2">
    <citation type="submission" date="2021-12" db="EMBL/GenBank/DDBJ databases">
        <title>Resequencing data analysis of finger millet.</title>
        <authorList>
            <person name="Hatakeyama M."/>
            <person name="Aluri S."/>
            <person name="Balachadran M.T."/>
            <person name="Sivarajan S.R."/>
            <person name="Poveda L."/>
            <person name="Shimizu-Inatsugi R."/>
            <person name="Schlapbach R."/>
            <person name="Sreeman S.M."/>
            <person name="Shimizu K.K."/>
        </authorList>
    </citation>
    <scope>NUCLEOTIDE SEQUENCE</scope>
</reference>
<feature type="region of interest" description="Disordered" evidence="1">
    <location>
        <begin position="1"/>
        <end position="53"/>
    </location>
</feature>
<reference evidence="2" key="1">
    <citation type="journal article" date="2018" name="DNA Res.">
        <title>Multiple hybrid de novo genome assembly of finger millet, an orphan allotetraploid crop.</title>
        <authorList>
            <person name="Hatakeyama M."/>
            <person name="Aluri S."/>
            <person name="Balachadran M.T."/>
            <person name="Sivarajan S.R."/>
            <person name="Patrignani A."/>
            <person name="Gruter S."/>
            <person name="Poveda L."/>
            <person name="Shimizu-Inatsugi R."/>
            <person name="Baeten J."/>
            <person name="Francoijs K.J."/>
            <person name="Nataraja K.N."/>
            <person name="Reddy Y.A.N."/>
            <person name="Phadnis S."/>
            <person name="Ravikumar R.L."/>
            <person name="Schlapbach R."/>
            <person name="Sreeman S.M."/>
            <person name="Shimizu K.K."/>
        </authorList>
    </citation>
    <scope>NUCLEOTIDE SEQUENCE</scope>
</reference>
<organism evidence="2 3">
    <name type="scientific">Eleusine coracana subsp. coracana</name>
    <dbReference type="NCBI Taxonomy" id="191504"/>
    <lineage>
        <taxon>Eukaryota</taxon>
        <taxon>Viridiplantae</taxon>
        <taxon>Streptophyta</taxon>
        <taxon>Embryophyta</taxon>
        <taxon>Tracheophyta</taxon>
        <taxon>Spermatophyta</taxon>
        <taxon>Magnoliopsida</taxon>
        <taxon>Liliopsida</taxon>
        <taxon>Poales</taxon>
        <taxon>Poaceae</taxon>
        <taxon>PACMAD clade</taxon>
        <taxon>Chloridoideae</taxon>
        <taxon>Cynodonteae</taxon>
        <taxon>Eleusininae</taxon>
        <taxon>Eleusine</taxon>
    </lineage>
</organism>
<accession>A0AAV5DZP4</accession>
<proteinExistence type="predicted"/>
<dbReference type="EMBL" id="BQKI01000072">
    <property type="protein sequence ID" value="GJN15751.1"/>
    <property type="molecule type" value="Genomic_DNA"/>
</dbReference>
<evidence type="ECO:0000313" key="2">
    <source>
        <dbReference type="EMBL" id="GJN15751.1"/>
    </source>
</evidence>
<comment type="caution">
    <text evidence="2">The sequence shown here is derived from an EMBL/GenBank/DDBJ whole genome shotgun (WGS) entry which is preliminary data.</text>
</comment>
<sequence>MHASHRQGSRNALSAHRRARGTYEDAASARAVPTPTDYRVPPTASKRLTPSLPSRAGWEWDRSRCSRGARARVVLCHLAVSGTREAAPGPRVL</sequence>
<dbReference type="AlphaFoldDB" id="A0AAV5DZP4"/>
<dbReference type="Proteomes" id="UP001054889">
    <property type="component" value="Unassembled WGS sequence"/>
</dbReference>
<gene>
    <name evidence="2" type="primary">gb02689</name>
    <name evidence="2" type="ORF">PR202_gb02689</name>
</gene>
<keyword evidence="3" id="KW-1185">Reference proteome</keyword>